<feature type="domain" description="AMP-dependent synthetase/ligase" evidence="1">
    <location>
        <begin position="103"/>
        <end position="223"/>
    </location>
</feature>
<keyword evidence="2" id="KW-0436">Ligase</keyword>
<reference evidence="2 3" key="1">
    <citation type="submission" date="2017-10" db="EMBL/GenBank/DDBJ databases">
        <title>Comparative genomics in systemic dimorphic fungi from Ajellomycetaceae.</title>
        <authorList>
            <person name="Munoz J.F."/>
            <person name="Mcewen J.G."/>
            <person name="Clay O.K."/>
            <person name="Cuomo C.A."/>
        </authorList>
    </citation>
    <scope>NUCLEOTIDE SEQUENCE [LARGE SCALE GENOMIC DNA]</scope>
    <source>
        <strain evidence="2 3">UAMH5409</strain>
    </source>
</reference>
<dbReference type="PANTHER" id="PTHR42921:SF4">
    <property type="entry name" value="ACETOACETYL-COA SYNTHASE (AFU_ORTHOLOGUE AFUA_8G04770)"/>
    <property type="match status" value="1"/>
</dbReference>
<protein>
    <submittedName>
        <fullName evidence="2">Acetoacetate-CoA ligase</fullName>
    </submittedName>
</protein>
<dbReference type="Pfam" id="PF00501">
    <property type="entry name" value="AMP-binding"/>
    <property type="match status" value="1"/>
</dbReference>
<dbReference type="InterPro" id="IPR042099">
    <property type="entry name" value="ANL_N_sf"/>
</dbReference>
<evidence type="ECO:0000313" key="3">
    <source>
        <dbReference type="Proteomes" id="UP000223968"/>
    </source>
</evidence>
<comment type="caution">
    <text evidence="2">The sequence shown here is derived from an EMBL/GenBank/DDBJ whole genome shotgun (WGS) entry which is preliminary data.</text>
</comment>
<evidence type="ECO:0000313" key="2">
    <source>
        <dbReference type="EMBL" id="PGH09209.1"/>
    </source>
</evidence>
<dbReference type="STRING" id="1447875.A0A2B7XJV1"/>
<organism evidence="2 3">
    <name type="scientific">Helicocarpus griseus UAMH5409</name>
    <dbReference type="NCBI Taxonomy" id="1447875"/>
    <lineage>
        <taxon>Eukaryota</taxon>
        <taxon>Fungi</taxon>
        <taxon>Dikarya</taxon>
        <taxon>Ascomycota</taxon>
        <taxon>Pezizomycotina</taxon>
        <taxon>Eurotiomycetes</taxon>
        <taxon>Eurotiomycetidae</taxon>
        <taxon>Onygenales</taxon>
        <taxon>Ajellomycetaceae</taxon>
        <taxon>Helicocarpus</taxon>
    </lineage>
</organism>
<proteinExistence type="predicted"/>
<evidence type="ECO:0000259" key="1">
    <source>
        <dbReference type="Pfam" id="PF00501"/>
    </source>
</evidence>
<dbReference type="Gene3D" id="3.40.50.12780">
    <property type="entry name" value="N-terminal domain of ligase-like"/>
    <property type="match status" value="2"/>
</dbReference>
<sequence length="627" mass="70324">MSTTPQPEKLWISPHAGKYPIDDYRRHINKKFSLDLKDNHELQRWSVTKPHDFWIDLYQYIDIVPKLPSHIARAYDDSLPLSAVPRFFEGVNLNYTENVLSGKDPDAVALIGLREGDSLDGETVTWAQLTERVRLARSALLRNGIKEGDRVGALVSTSIWAVVLLLASASMGAVFSSISPDMGVEGCVTRFQQIEPAIVFADSDMTYKGKRSSLDAKVTAVMDKLSKSTKLFIIPITAQSQSRFHLVEEFLSKAKKSDGLEFSRVPFSHPLYSLLERHFRATKMLGSSAWCYSPIEEDCIIAQLPWPEGCRLSVFKVTYWGTSPRYLLELEASKIVPREAYDLSALRLVTTTGSTLTADQYRWFYRVFPYIHLSSVAGGTDIVTSWLASDPSSPVYAGEMQIFALGQDVDVADPVTGESIKHTGESGELICRTPFPSMPVYFWGDKDNKRYKSSYFERFDNICVWAQHDWISVNPATGGSVIHGRSDGVLNPSGIRFGSSEIYSISEGSKFNSEIEDTLCIGRRRKQDKDEVVFLFVKVRKGKPFTAATEQRLRAEIRSGLSPRHVPKFIIETPEIPVTINGKKVEIAVKRIISGGKVRVSSTVANPQSLQFYEQFVHLEAQPRAKL</sequence>
<dbReference type="InterPro" id="IPR045851">
    <property type="entry name" value="AMP-bd_C_sf"/>
</dbReference>
<dbReference type="EMBL" id="PDNB01000094">
    <property type="protein sequence ID" value="PGH09209.1"/>
    <property type="molecule type" value="Genomic_DNA"/>
</dbReference>
<dbReference type="Proteomes" id="UP000223968">
    <property type="component" value="Unassembled WGS sequence"/>
</dbReference>
<dbReference type="SUPFAM" id="SSF56801">
    <property type="entry name" value="Acetyl-CoA synthetase-like"/>
    <property type="match status" value="1"/>
</dbReference>
<dbReference type="InterPro" id="IPR000873">
    <property type="entry name" value="AMP-dep_synth/lig_dom"/>
</dbReference>
<dbReference type="OrthoDB" id="10253869at2759"/>
<dbReference type="AlphaFoldDB" id="A0A2B7XJV1"/>
<dbReference type="PANTHER" id="PTHR42921">
    <property type="entry name" value="ACETOACETYL-COA SYNTHETASE"/>
    <property type="match status" value="1"/>
</dbReference>
<dbReference type="GO" id="GO:0030729">
    <property type="term" value="F:acetoacetate-CoA ligase activity"/>
    <property type="evidence" value="ECO:0007669"/>
    <property type="project" value="TreeGrafter"/>
</dbReference>
<name>A0A2B7XJV1_9EURO</name>
<gene>
    <name evidence="2" type="ORF">AJ79_05738</name>
</gene>
<accession>A0A2B7XJV1</accession>
<dbReference type="Gene3D" id="3.30.300.30">
    <property type="match status" value="1"/>
</dbReference>
<keyword evidence="3" id="KW-1185">Reference proteome</keyword>